<name>A0A427YQQ9_9TREE</name>
<dbReference type="GO" id="GO:0046872">
    <property type="term" value="F:metal ion binding"/>
    <property type="evidence" value="ECO:0007669"/>
    <property type="project" value="UniProtKB-KW"/>
</dbReference>
<keyword evidence="1 9" id="KW-0808">Transferase</keyword>
<dbReference type="UniPathway" id="UPA00916">
    <property type="reaction ID" value="UER00889"/>
</dbReference>
<feature type="binding site" evidence="9">
    <location>
        <begin position="41"/>
        <end position="45"/>
    </location>
    <ligand>
        <name>substrate</name>
    </ligand>
</feature>
<keyword evidence="3 9" id="KW-0547">Nucleotide-binding</keyword>
<evidence type="ECO:0000256" key="4">
    <source>
        <dbReference type="ARBA" id="ARBA00022777"/>
    </source>
</evidence>
<dbReference type="InterPro" id="IPR029056">
    <property type="entry name" value="Ribokinase-like"/>
</dbReference>
<protein>
    <recommendedName>
        <fullName evidence="9">Ribokinase</fullName>
        <shortName evidence="9">RK</shortName>
        <ecNumber evidence="9">2.7.1.15</ecNumber>
    </recommendedName>
</protein>
<dbReference type="GO" id="GO:0005737">
    <property type="term" value="C:cytoplasm"/>
    <property type="evidence" value="ECO:0007669"/>
    <property type="project" value="UniProtKB-SubCell"/>
</dbReference>
<keyword evidence="12" id="KW-1185">Reference proteome</keyword>
<dbReference type="AlphaFoldDB" id="A0A427YQQ9"/>
<evidence type="ECO:0000256" key="1">
    <source>
        <dbReference type="ARBA" id="ARBA00022679"/>
    </source>
</evidence>
<feature type="binding site" evidence="9">
    <location>
        <begin position="265"/>
        <end position="266"/>
    </location>
    <ligand>
        <name>ATP</name>
        <dbReference type="ChEBI" id="CHEBI:30616"/>
    </ligand>
</feature>
<feature type="binding site" evidence="9">
    <location>
        <position position="296"/>
    </location>
    <ligand>
        <name>K(+)</name>
        <dbReference type="ChEBI" id="CHEBI:29103"/>
    </ligand>
</feature>
<evidence type="ECO:0000313" key="12">
    <source>
        <dbReference type="Proteomes" id="UP000279259"/>
    </source>
</evidence>
<dbReference type="InterPro" id="IPR011877">
    <property type="entry name" value="Ribokinase"/>
</dbReference>
<keyword evidence="9" id="KW-0963">Cytoplasm</keyword>
<feature type="binding site" evidence="9">
    <location>
        <position position="305"/>
    </location>
    <ligand>
        <name>K(+)</name>
        <dbReference type="ChEBI" id="CHEBI:29103"/>
    </ligand>
</feature>
<feature type="binding site" evidence="9">
    <location>
        <position position="266"/>
    </location>
    <ligand>
        <name>substrate</name>
    </ligand>
</feature>
<comment type="caution">
    <text evidence="11">The sequence shown here is derived from an EMBL/GenBank/DDBJ whole genome shotgun (WGS) entry which is preliminary data.</text>
</comment>
<proteinExistence type="inferred from homology"/>
<feature type="binding site" evidence="9">
    <location>
        <position position="260"/>
    </location>
    <ligand>
        <name>K(+)</name>
        <dbReference type="ChEBI" id="CHEBI:29103"/>
    </ligand>
</feature>
<dbReference type="Pfam" id="PF00294">
    <property type="entry name" value="PfkB"/>
    <property type="match status" value="1"/>
</dbReference>
<dbReference type="STRING" id="1890683.A0A427YQQ9"/>
<evidence type="ECO:0000256" key="5">
    <source>
        <dbReference type="ARBA" id="ARBA00022840"/>
    </source>
</evidence>
<dbReference type="CDD" id="cd01174">
    <property type="entry name" value="ribokinase"/>
    <property type="match status" value="1"/>
</dbReference>
<dbReference type="PANTHER" id="PTHR10584">
    <property type="entry name" value="SUGAR KINASE"/>
    <property type="match status" value="1"/>
</dbReference>
<gene>
    <name evidence="11" type="ORF">EHS25_007761</name>
</gene>
<comment type="activity regulation">
    <text evidence="9">Activated by a monovalent cation that binds near, but not in, the active site. The most likely occupant of the site in vivo is potassium. Ion binding induces a conformational change that may alter substrate affinity.</text>
</comment>
<keyword evidence="9" id="KW-0539">Nucleus</keyword>
<keyword evidence="5 9" id="KW-0067">ATP-binding</keyword>
<feature type="binding site" evidence="9">
    <location>
        <position position="299"/>
    </location>
    <ligand>
        <name>K(+)</name>
        <dbReference type="ChEBI" id="CHEBI:29103"/>
    </ligand>
</feature>
<evidence type="ECO:0000256" key="7">
    <source>
        <dbReference type="ARBA" id="ARBA00022958"/>
    </source>
</evidence>
<keyword evidence="8 9" id="KW-0119">Carbohydrate metabolism</keyword>
<dbReference type="EC" id="2.7.1.15" evidence="9"/>
<dbReference type="HAMAP" id="MF_01987">
    <property type="entry name" value="Ribokinase"/>
    <property type="match status" value="1"/>
</dbReference>
<comment type="similarity">
    <text evidence="9">Belongs to the carbohydrate kinase PfkB family. Ribokinase subfamily.</text>
</comment>
<dbReference type="GO" id="GO:0005524">
    <property type="term" value="F:ATP binding"/>
    <property type="evidence" value="ECO:0007669"/>
    <property type="project" value="UniProtKB-UniRule"/>
</dbReference>
<evidence type="ECO:0000313" key="11">
    <source>
        <dbReference type="EMBL" id="RSH93405.1"/>
    </source>
</evidence>
<feature type="binding site" evidence="9">
    <location>
        <position position="262"/>
    </location>
    <ligand>
        <name>K(+)</name>
        <dbReference type="ChEBI" id="CHEBI:29103"/>
    </ligand>
</feature>
<keyword evidence="7 9" id="KW-0630">Potassium</keyword>
<keyword evidence="4 9" id="KW-0418">Kinase</keyword>
<reference evidence="11 12" key="1">
    <citation type="submission" date="2018-11" db="EMBL/GenBank/DDBJ databases">
        <title>Genome sequence of Saitozyma podzolica DSM 27192.</title>
        <authorList>
            <person name="Aliyu H."/>
            <person name="Gorte O."/>
            <person name="Ochsenreither K."/>
        </authorList>
    </citation>
    <scope>NUCLEOTIDE SEQUENCE [LARGE SCALE GENOMIC DNA]</scope>
    <source>
        <strain evidence="11 12">DSM 27192</strain>
    </source>
</reference>
<comment type="catalytic activity">
    <reaction evidence="9">
        <text>D-ribose + ATP = D-ribose 5-phosphate + ADP + H(+)</text>
        <dbReference type="Rhea" id="RHEA:13697"/>
        <dbReference type="ChEBI" id="CHEBI:15378"/>
        <dbReference type="ChEBI" id="CHEBI:30616"/>
        <dbReference type="ChEBI" id="CHEBI:47013"/>
        <dbReference type="ChEBI" id="CHEBI:78346"/>
        <dbReference type="ChEBI" id="CHEBI:456216"/>
        <dbReference type="EC" id="2.7.1.15"/>
    </reaction>
</comment>
<feature type="binding site" evidence="9">
    <location>
        <begin position="13"/>
        <end position="15"/>
    </location>
    <ligand>
        <name>substrate</name>
    </ligand>
</feature>
<dbReference type="InterPro" id="IPR002139">
    <property type="entry name" value="Ribo/fructo_kinase"/>
</dbReference>
<comment type="subcellular location">
    <subcellularLocation>
        <location evidence="9">Cytoplasm</location>
    </subcellularLocation>
    <subcellularLocation>
        <location evidence="9">Nucleus</location>
    </subcellularLocation>
</comment>
<evidence type="ECO:0000256" key="9">
    <source>
        <dbReference type="HAMAP-Rule" id="MF_03215"/>
    </source>
</evidence>
<feature type="binding site" evidence="9">
    <location>
        <position position="301"/>
    </location>
    <ligand>
        <name>K(+)</name>
        <dbReference type="ChEBI" id="CHEBI:29103"/>
    </ligand>
</feature>
<feature type="binding site" evidence="9">
    <location>
        <begin position="231"/>
        <end position="236"/>
    </location>
    <ligand>
        <name>ATP</name>
        <dbReference type="ChEBI" id="CHEBI:30616"/>
    </ligand>
</feature>
<comment type="pathway">
    <text evidence="9">Carbohydrate metabolism; D-ribose degradation; D-ribose 5-phosphate from beta-D-ribopyranose: step 2/2.</text>
</comment>
<feature type="binding site" evidence="9">
    <location>
        <position position="137"/>
    </location>
    <ligand>
        <name>substrate</name>
    </ligand>
</feature>
<dbReference type="OrthoDB" id="415590at2759"/>
<dbReference type="GO" id="GO:0005634">
    <property type="term" value="C:nucleus"/>
    <property type="evidence" value="ECO:0007669"/>
    <property type="project" value="UniProtKB-SubCell"/>
</dbReference>
<feature type="binding site" evidence="9">
    <location>
        <position position="184"/>
    </location>
    <ligand>
        <name>ATP</name>
        <dbReference type="ChEBI" id="CHEBI:30616"/>
    </ligand>
</feature>
<comment type="subunit">
    <text evidence="9">Homodimer.</text>
</comment>
<dbReference type="SUPFAM" id="SSF53613">
    <property type="entry name" value="Ribokinase-like"/>
    <property type="match status" value="1"/>
</dbReference>
<keyword evidence="2 9" id="KW-0479">Metal-binding</keyword>
<comment type="caution">
    <text evidence="9">Lacks conserved residue(s) required for the propagation of feature annotation.</text>
</comment>
<sequence>MTSPRCLVRGSINIDEFFHLPHIVRPGETISSTRLTKKAGGKGANQAYALARAGGGVVLDGCIGDDGVWVRGMLQGVGVDVGRLMVVDNEVTGRAIIQSAADGENSIVLHAGANYHVPPSDTPPQLSGFTHLLLQNEIPLSSTLSYLTTASSLGVISTFNPSPMLTPGQLRSFPWRSLSWLIVNEGELGDLLQAFEIPLSSSPDLRSKAGEELLALHKSKSFHPDVSIICTLGAQGILYFQPGKPVGHLPAAKLLRPLKDTTGAGDCFAGYFVAGLMRGLELEQVLRTCLAACAMCVESAGAMESVPSLEEVKQRMA</sequence>
<dbReference type="PANTHER" id="PTHR10584:SF166">
    <property type="entry name" value="RIBOKINASE"/>
    <property type="match status" value="1"/>
</dbReference>
<organism evidence="11 12">
    <name type="scientific">Saitozyma podzolica</name>
    <dbReference type="NCBI Taxonomy" id="1890683"/>
    <lineage>
        <taxon>Eukaryota</taxon>
        <taxon>Fungi</taxon>
        <taxon>Dikarya</taxon>
        <taxon>Basidiomycota</taxon>
        <taxon>Agaricomycotina</taxon>
        <taxon>Tremellomycetes</taxon>
        <taxon>Tremellales</taxon>
        <taxon>Trimorphomycetaceae</taxon>
        <taxon>Saitozyma</taxon>
    </lineage>
</organism>
<keyword evidence="6 9" id="KW-0460">Magnesium</keyword>
<dbReference type="PRINTS" id="PR00990">
    <property type="entry name" value="RIBOKINASE"/>
</dbReference>
<evidence type="ECO:0000256" key="8">
    <source>
        <dbReference type="ARBA" id="ARBA00023277"/>
    </source>
</evidence>
<dbReference type="GO" id="GO:0019303">
    <property type="term" value="P:D-ribose catabolic process"/>
    <property type="evidence" value="ECO:0007669"/>
    <property type="project" value="UniProtKB-UniRule"/>
</dbReference>
<comment type="function">
    <text evidence="9">Catalyzes the phosphorylation of ribose at O-5 in a reaction requiring ATP and magnesium. The resulting D-ribose-5-phosphate can then be used either for sythesis of nucleotides, histidine, and tryptophan, or as a component of the pentose phosphate pathway.</text>
</comment>
<evidence type="ECO:0000256" key="6">
    <source>
        <dbReference type="ARBA" id="ARBA00022842"/>
    </source>
</evidence>
<dbReference type="Proteomes" id="UP000279259">
    <property type="component" value="Unassembled WGS sequence"/>
</dbReference>
<evidence type="ECO:0000259" key="10">
    <source>
        <dbReference type="Pfam" id="PF00294"/>
    </source>
</evidence>
<evidence type="ECO:0000256" key="3">
    <source>
        <dbReference type="ARBA" id="ARBA00022741"/>
    </source>
</evidence>
<accession>A0A427YQQ9</accession>
<dbReference type="EMBL" id="RSCD01000004">
    <property type="protein sequence ID" value="RSH93405.1"/>
    <property type="molecule type" value="Genomic_DNA"/>
</dbReference>
<comment type="cofactor">
    <cofactor evidence="9">
        <name>Mg(2+)</name>
        <dbReference type="ChEBI" id="CHEBI:18420"/>
    </cofactor>
    <text evidence="9">Requires a divalent cation, most likely magnesium in vivo, as an electrophilic catalyst to aid phosphoryl group transfer. It is the chelate of the metal and the nucleotide that is the actual substrate.</text>
</comment>
<dbReference type="InterPro" id="IPR011611">
    <property type="entry name" value="PfkB_dom"/>
</dbReference>
<feature type="active site" description="Proton acceptor" evidence="9">
    <location>
        <position position="266"/>
    </location>
</feature>
<evidence type="ECO:0000256" key="2">
    <source>
        <dbReference type="ARBA" id="ARBA00022723"/>
    </source>
</evidence>
<dbReference type="GO" id="GO:0004747">
    <property type="term" value="F:ribokinase activity"/>
    <property type="evidence" value="ECO:0007669"/>
    <property type="project" value="UniProtKB-UniRule"/>
</dbReference>
<dbReference type="Gene3D" id="3.40.1190.20">
    <property type="match status" value="1"/>
</dbReference>
<feature type="domain" description="Carbohydrate kinase PfkB" evidence="10">
    <location>
        <begin position="7"/>
        <end position="308"/>
    </location>
</feature>